<evidence type="ECO:0000313" key="2">
    <source>
        <dbReference type="EMBL" id="MFD1142146.1"/>
    </source>
</evidence>
<dbReference type="Proteomes" id="UP001597116">
    <property type="component" value="Unassembled WGS sequence"/>
</dbReference>
<dbReference type="Gene3D" id="3.90.550.10">
    <property type="entry name" value="Spore Coat Polysaccharide Biosynthesis Protein SpsA, Chain A"/>
    <property type="match status" value="1"/>
</dbReference>
<dbReference type="InterPro" id="IPR029044">
    <property type="entry name" value="Nucleotide-diphossugar_trans"/>
</dbReference>
<proteinExistence type="predicted"/>
<protein>
    <submittedName>
        <fullName evidence="2">Glycosyltransferase family 2 protein</fullName>
    </submittedName>
</protein>
<accession>A0ABW3QBA9</accession>
<evidence type="ECO:0000259" key="1">
    <source>
        <dbReference type="Pfam" id="PF00535"/>
    </source>
</evidence>
<dbReference type="PANTHER" id="PTHR22916">
    <property type="entry name" value="GLYCOSYLTRANSFERASE"/>
    <property type="match status" value="1"/>
</dbReference>
<sequence length="285" mass="33099">MTTITIGLPIYNSSLYLGDTIQSIINQSFTDWELWVVDDGSTDSSVSIAQSFTDSRIKVIADGKNKGQSARLNQICQMAVGKYVARMDADDIMTVDRLQTQCDFLKDHPRVDVISSFAYSIDIHNKIKGMRKASRMPETLQEAVRGFPIVHPTVMARREWFLANPYNEQLLRVQDYELWLRTMSTSTFAVIERPLLFYREIGLPYRNKYLRSSAEIRSVLRQQYRHQLGRKKLYQVMATTARNDALYSIFNLFKSEDQLLLRRSQRLDREKQIIAQKLLDQAIIK</sequence>
<evidence type="ECO:0000313" key="3">
    <source>
        <dbReference type="Proteomes" id="UP001597116"/>
    </source>
</evidence>
<keyword evidence="3" id="KW-1185">Reference proteome</keyword>
<feature type="domain" description="Glycosyltransferase 2-like" evidence="1">
    <location>
        <begin position="6"/>
        <end position="149"/>
    </location>
</feature>
<comment type="caution">
    <text evidence="2">The sequence shown here is derived from an EMBL/GenBank/DDBJ whole genome shotgun (WGS) entry which is preliminary data.</text>
</comment>
<dbReference type="RefSeq" id="WP_265992645.1">
    <property type="nucleotide sequence ID" value="NZ_CP110973.1"/>
</dbReference>
<organism evidence="2 3">
    <name type="scientific">Larkinella insperata</name>
    <dbReference type="NCBI Taxonomy" id="332158"/>
    <lineage>
        <taxon>Bacteria</taxon>
        <taxon>Pseudomonadati</taxon>
        <taxon>Bacteroidota</taxon>
        <taxon>Cytophagia</taxon>
        <taxon>Cytophagales</taxon>
        <taxon>Spirosomataceae</taxon>
        <taxon>Larkinella</taxon>
    </lineage>
</organism>
<gene>
    <name evidence="2" type="ORF">ACFQ4C_13550</name>
</gene>
<reference evidence="3" key="1">
    <citation type="journal article" date="2019" name="Int. J. Syst. Evol. Microbiol.">
        <title>The Global Catalogue of Microorganisms (GCM) 10K type strain sequencing project: providing services to taxonomists for standard genome sequencing and annotation.</title>
        <authorList>
            <consortium name="The Broad Institute Genomics Platform"/>
            <consortium name="The Broad Institute Genome Sequencing Center for Infectious Disease"/>
            <person name="Wu L."/>
            <person name="Ma J."/>
        </authorList>
    </citation>
    <scope>NUCLEOTIDE SEQUENCE [LARGE SCALE GENOMIC DNA]</scope>
    <source>
        <strain evidence="3">CCUG 55608</strain>
    </source>
</reference>
<dbReference type="PANTHER" id="PTHR22916:SF3">
    <property type="entry name" value="UDP-GLCNAC:BETAGAL BETA-1,3-N-ACETYLGLUCOSAMINYLTRANSFERASE-LIKE PROTEIN 1"/>
    <property type="match status" value="1"/>
</dbReference>
<dbReference type="InterPro" id="IPR001173">
    <property type="entry name" value="Glyco_trans_2-like"/>
</dbReference>
<dbReference type="SUPFAM" id="SSF53448">
    <property type="entry name" value="Nucleotide-diphospho-sugar transferases"/>
    <property type="match status" value="1"/>
</dbReference>
<dbReference type="Pfam" id="PF00535">
    <property type="entry name" value="Glycos_transf_2"/>
    <property type="match status" value="1"/>
</dbReference>
<dbReference type="EMBL" id="JBHTLP010000008">
    <property type="protein sequence ID" value="MFD1142146.1"/>
    <property type="molecule type" value="Genomic_DNA"/>
</dbReference>
<name>A0ABW3QBA9_9BACT</name>